<dbReference type="InterPro" id="IPR036416">
    <property type="entry name" value="Pept_tRNA_hydro_sf"/>
</dbReference>
<dbReference type="GO" id="GO:0000049">
    <property type="term" value="F:tRNA binding"/>
    <property type="evidence" value="ECO:0007669"/>
    <property type="project" value="UniProtKB-UniRule"/>
</dbReference>
<evidence type="ECO:0000256" key="6">
    <source>
        <dbReference type="ARBA" id="ARBA00048707"/>
    </source>
</evidence>
<sequence>MKLIVGLGNPGKEYLSTRHNIGFMVVDSLAKKHNINLNRLRGSSAAGKGVIRGEEILLAKPLTYMNLSGRAVKALVAELKASPSDIIVIHDDLDLDLGRLRLRGEGGTGGHRGIASIIEKLGTESFNRLRIGIGRPRENQEARDYVLEEFSREEEVEVEEVISRAVKALETFMVEGIQSAMNKHNC</sequence>
<gene>
    <name evidence="8" type="primary">pth</name>
    <name evidence="11" type="ORF">D5R97_07395</name>
</gene>
<feature type="binding site" evidence="8">
    <location>
        <position position="64"/>
    </location>
    <ligand>
        <name>tRNA</name>
        <dbReference type="ChEBI" id="CHEBI:17843"/>
    </ligand>
</feature>
<dbReference type="EC" id="3.1.1.29" evidence="1 8"/>
<evidence type="ECO:0000313" key="12">
    <source>
        <dbReference type="Proteomes" id="UP000285138"/>
    </source>
</evidence>
<dbReference type="PROSITE" id="PS01195">
    <property type="entry name" value="PEPT_TRNA_HYDROL_1"/>
    <property type="match status" value="1"/>
</dbReference>
<dbReference type="InterPro" id="IPR018171">
    <property type="entry name" value="Pept_tRNA_hydro_CS"/>
</dbReference>
<dbReference type="GO" id="GO:0006515">
    <property type="term" value="P:protein quality control for misfolded or incompletely synthesized proteins"/>
    <property type="evidence" value="ECO:0007669"/>
    <property type="project" value="UniProtKB-UniRule"/>
</dbReference>
<dbReference type="HAMAP" id="MF_00083">
    <property type="entry name" value="Pept_tRNA_hydro_bact"/>
    <property type="match status" value="1"/>
</dbReference>
<proteinExistence type="inferred from homology"/>
<dbReference type="AlphaFoldDB" id="A0A424YC18"/>
<keyword evidence="8" id="KW-0963">Cytoplasm</keyword>
<comment type="catalytic activity">
    <reaction evidence="6 8 9">
        <text>an N-acyl-L-alpha-aminoacyl-tRNA + H2O = an N-acyl-L-amino acid + a tRNA + H(+)</text>
        <dbReference type="Rhea" id="RHEA:54448"/>
        <dbReference type="Rhea" id="RHEA-COMP:10123"/>
        <dbReference type="Rhea" id="RHEA-COMP:13883"/>
        <dbReference type="ChEBI" id="CHEBI:15377"/>
        <dbReference type="ChEBI" id="CHEBI:15378"/>
        <dbReference type="ChEBI" id="CHEBI:59874"/>
        <dbReference type="ChEBI" id="CHEBI:78442"/>
        <dbReference type="ChEBI" id="CHEBI:138191"/>
        <dbReference type="EC" id="3.1.1.29"/>
    </reaction>
</comment>
<dbReference type="Gene3D" id="3.40.50.1470">
    <property type="entry name" value="Peptidyl-tRNA hydrolase"/>
    <property type="match status" value="1"/>
</dbReference>
<keyword evidence="2 8" id="KW-0820">tRNA-binding</keyword>
<dbReference type="GO" id="GO:0005737">
    <property type="term" value="C:cytoplasm"/>
    <property type="evidence" value="ECO:0007669"/>
    <property type="project" value="UniProtKB-SubCell"/>
</dbReference>
<organism evidence="11 12">
    <name type="scientific">Candidatus Syntrophonatronum acetioxidans</name>
    <dbReference type="NCBI Taxonomy" id="1795816"/>
    <lineage>
        <taxon>Bacteria</taxon>
        <taxon>Bacillati</taxon>
        <taxon>Bacillota</taxon>
        <taxon>Clostridia</taxon>
        <taxon>Eubacteriales</taxon>
        <taxon>Syntrophomonadaceae</taxon>
        <taxon>Candidatus Syntrophonatronum</taxon>
    </lineage>
</organism>
<evidence type="ECO:0000256" key="7">
    <source>
        <dbReference type="ARBA" id="ARBA00050038"/>
    </source>
</evidence>
<dbReference type="PANTHER" id="PTHR17224:SF1">
    <property type="entry name" value="PEPTIDYL-TRNA HYDROLASE"/>
    <property type="match status" value="1"/>
</dbReference>
<evidence type="ECO:0000256" key="2">
    <source>
        <dbReference type="ARBA" id="ARBA00022555"/>
    </source>
</evidence>
<protein>
    <recommendedName>
        <fullName evidence="7 8">Peptidyl-tRNA hydrolase</fullName>
        <shortName evidence="8">Pth</shortName>
        <ecNumber evidence="1 8">3.1.1.29</ecNumber>
    </recommendedName>
</protein>
<evidence type="ECO:0000256" key="3">
    <source>
        <dbReference type="ARBA" id="ARBA00022801"/>
    </source>
</evidence>
<comment type="caution">
    <text evidence="8">Lacks conserved residue(s) required for the propagation of feature annotation.</text>
</comment>
<comment type="function">
    <text evidence="8">Hydrolyzes ribosome-free peptidyl-tRNAs (with 1 or more amino acids incorporated), which drop off the ribosome during protein synthesis, or as a result of ribosome stalling.</text>
</comment>
<reference evidence="11 12" key="1">
    <citation type="submission" date="2018-08" db="EMBL/GenBank/DDBJ databases">
        <title>The metabolism and importance of syntrophic acetate oxidation coupled to methane or sulfide production in haloalkaline environments.</title>
        <authorList>
            <person name="Timmers P.H.A."/>
            <person name="Vavourakis C.D."/>
            <person name="Sorokin D.Y."/>
            <person name="Sinninghe Damste J.S."/>
            <person name="Muyzer G."/>
            <person name="Stams A.J.M."/>
            <person name="Plugge C.M."/>
        </authorList>
    </citation>
    <scope>NUCLEOTIDE SEQUENCE [LARGE SCALE GENOMIC DNA]</scope>
    <source>
        <strain evidence="11">MSAO_Bac1</strain>
    </source>
</reference>
<evidence type="ECO:0000256" key="5">
    <source>
        <dbReference type="ARBA" id="ARBA00038063"/>
    </source>
</evidence>
<accession>A0A424YC18</accession>
<dbReference type="GO" id="GO:0004045">
    <property type="term" value="F:peptidyl-tRNA hydrolase activity"/>
    <property type="evidence" value="ECO:0007669"/>
    <property type="project" value="UniProtKB-UniRule"/>
</dbReference>
<dbReference type="GO" id="GO:0072344">
    <property type="term" value="P:rescue of stalled ribosome"/>
    <property type="evidence" value="ECO:0007669"/>
    <property type="project" value="UniProtKB-UniRule"/>
</dbReference>
<keyword evidence="4 8" id="KW-0694">RNA-binding</keyword>
<dbReference type="NCBIfam" id="TIGR00447">
    <property type="entry name" value="pth"/>
    <property type="match status" value="1"/>
</dbReference>
<feature type="binding site" evidence="8">
    <location>
        <position position="66"/>
    </location>
    <ligand>
        <name>tRNA</name>
        <dbReference type="ChEBI" id="CHEBI:17843"/>
    </ligand>
</feature>
<feature type="site" description="Discriminates between blocked and unblocked aminoacyl-tRNA" evidence="8">
    <location>
        <position position="9"/>
    </location>
</feature>
<dbReference type="Pfam" id="PF01195">
    <property type="entry name" value="Pept_tRNA_hydro"/>
    <property type="match status" value="1"/>
</dbReference>
<evidence type="ECO:0000256" key="4">
    <source>
        <dbReference type="ARBA" id="ARBA00022884"/>
    </source>
</evidence>
<evidence type="ECO:0000256" key="8">
    <source>
        <dbReference type="HAMAP-Rule" id="MF_00083"/>
    </source>
</evidence>
<dbReference type="SUPFAM" id="SSF53178">
    <property type="entry name" value="Peptidyl-tRNA hydrolase-like"/>
    <property type="match status" value="1"/>
</dbReference>
<comment type="subunit">
    <text evidence="8">Monomer.</text>
</comment>
<dbReference type="Proteomes" id="UP000285138">
    <property type="component" value="Unassembled WGS sequence"/>
</dbReference>
<evidence type="ECO:0000256" key="9">
    <source>
        <dbReference type="RuleBase" id="RU000673"/>
    </source>
</evidence>
<evidence type="ECO:0000313" key="11">
    <source>
        <dbReference type="EMBL" id="RQD74667.1"/>
    </source>
</evidence>
<dbReference type="CDD" id="cd00462">
    <property type="entry name" value="PTH"/>
    <property type="match status" value="1"/>
</dbReference>
<dbReference type="PANTHER" id="PTHR17224">
    <property type="entry name" value="PEPTIDYL-TRNA HYDROLASE"/>
    <property type="match status" value="1"/>
</dbReference>
<evidence type="ECO:0000256" key="1">
    <source>
        <dbReference type="ARBA" id="ARBA00013260"/>
    </source>
</evidence>
<evidence type="ECO:0000256" key="10">
    <source>
        <dbReference type="RuleBase" id="RU004320"/>
    </source>
</evidence>
<feature type="active site" description="Proton acceptor" evidence="8">
    <location>
        <position position="19"/>
    </location>
</feature>
<dbReference type="FunFam" id="3.40.50.1470:FF:000001">
    <property type="entry name" value="Peptidyl-tRNA hydrolase"/>
    <property type="match status" value="1"/>
</dbReference>
<dbReference type="EMBL" id="QZAA01000195">
    <property type="protein sequence ID" value="RQD74667.1"/>
    <property type="molecule type" value="Genomic_DNA"/>
</dbReference>
<comment type="similarity">
    <text evidence="5 8 10">Belongs to the PTH family.</text>
</comment>
<name>A0A424YC18_9FIRM</name>
<feature type="binding site" evidence="8">
    <location>
        <position position="14"/>
    </location>
    <ligand>
        <name>tRNA</name>
        <dbReference type="ChEBI" id="CHEBI:17843"/>
    </ligand>
</feature>
<dbReference type="InterPro" id="IPR001328">
    <property type="entry name" value="Pept_tRNA_hydro"/>
</dbReference>
<comment type="subcellular location">
    <subcellularLocation>
        <location evidence="8">Cytoplasm</location>
    </subcellularLocation>
</comment>
<comment type="function">
    <text evidence="8">Catalyzes the release of premature peptidyl moieties from peptidyl-tRNA molecules trapped in stalled 50S ribosomal subunits, and thus maintains levels of free tRNAs and 50S ribosomes.</text>
</comment>
<comment type="caution">
    <text evidence="11">The sequence shown here is derived from an EMBL/GenBank/DDBJ whole genome shotgun (WGS) entry which is preliminary data.</text>
</comment>
<keyword evidence="3 8" id="KW-0378">Hydrolase</keyword>
<feature type="site" description="Stabilizes the basic form of H active site to accept a proton" evidence="8">
    <location>
        <position position="91"/>
    </location>
</feature>